<proteinExistence type="predicted"/>
<reference evidence="1" key="1">
    <citation type="submission" date="2021-06" db="EMBL/GenBank/DDBJ databases">
        <title>A collection of bacterial strains from the Burkholderia cepacia Research Laboratory and Repository.</title>
        <authorList>
            <person name="Lipuma J."/>
            <person name="Spilker T."/>
        </authorList>
    </citation>
    <scope>NUCLEOTIDE SEQUENCE</scope>
    <source>
        <strain evidence="1">AU37435</strain>
    </source>
</reference>
<dbReference type="EMBL" id="JAHPMX010000014">
    <property type="protein sequence ID" value="MBU9359145.1"/>
    <property type="molecule type" value="Genomic_DNA"/>
</dbReference>
<name>A0AAP2MQ54_9BURK</name>
<accession>A0AAP2MQ54</accession>
<gene>
    <name evidence="1" type="ORF">KTE52_22675</name>
</gene>
<evidence type="ECO:0000313" key="2">
    <source>
        <dbReference type="Proteomes" id="UP001196915"/>
    </source>
</evidence>
<evidence type="ECO:0000313" key="1">
    <source>
        <dbReference type="EMBL" id="MBU9359145.1"/>
    </source>
</evidence>
<comment type="caution">
    <text evidence="1">The sequence shown here is derived from an EMBL/GenBank/DDBJ whole genome shotgun (WGS) entry which is preliminary data.</text>
</comment>
<dbReference type="RefSeq" id="WP_006411990.1">
    <property type="nucleotide sequence ID" value="NZ_CADFDF010000007.1"/>
</dbReference>
<dbReference type="AlphaFoldDB" id="A0AAP2MQ54"/>
<protein>
    <submittedName>
        <fullName evidence="1">Uncharacterized protein</fullName>
    </submittedName>
</protein>
<organism evidence="1 2">
    <name type="scientific">Burkholderia multivorans</name>
    <dbReference type="NCBI Taxonomy" id="87883"/>
    <lineage>
        <taxon>Bacteria</taxon>
        <taxon>Pseudomonadati</taxon>
        <taxon>Pseudomonadota</taxon>
        <taxon>Betaproteobacteria</taxon>
        <taxon>Burkholderiales</taxon>
        <taxon>Burkholderiaceae</taxon>
        <taxon>Burkholderia</taxon>
        <taxon>Burkholderia cepacia complex</taxon>
    </lineage>
</organism>
<sequence length="78" mass="8145">MTVPFDVHWLMDQWLCAARRGAEPMPRIRAAGAEAGTAVDAVSGDGVMAGGSDALWHAASSAHDAATSEAMKCRDMIS</sequence>
<dbReference type="Proteomes" id="UP001196915">
    <property type="component" value="Unassembled WGS sequence"/>
</dbReference>